<keyword evidence="2 3" id="KW-0802">TPR repeat</keyword>
<feature type="repeat" description="TPR" evidence="3">
    <location>
        <begin position="717"/>
        <end position="750"/>
    </location>
</feature>
<dbReference type="InterPro" id="IPR038765">
    <property type="entry name" value="Papain-like_cys_pep_sf"/>
</dbReference>
<dbReference type="PANTHER" id="PTHR44858">
    <property type="entry name" value="TETRATRICOPEPTIDE REPEAT PROTEIN 6"/>
    <property type="match status" value="1"/>
</dbReference>
<keyword evidence="4" id="KW-0732">Signal</keyword>
<evidence type="ECO:0000259" key="5">
    <source>
        <dbReference type="Pfam" id="PF01841"/>
    </source>
</evidence>
<dbReference type="PROSITE" id="PS50005">
    <property type="entry name" value="TPR"/>
    <property type="match status" value="1"/>
</dbReference>
<dbReference type="InterPro" id="IPR050498">
    <property type="entry name" value="Ycf3"/>
</dbReference>
<proteinExistence type="predicted"/>
<dbReference type="InterPro" id="IPR019734">
    <property type="entry name" value="TPR_rpt"/>
</dbReference>
<keyword evidence="1" id="KW-0677">Repeat</keyword>
<keyword evidence="8" id="KW-1185">Reference proteome</keyword>
<evidence type="ECO:0000259" key="6">
    <source>
        <dbReference type="Pfam" id="PF12969"/>
    </source>
</evidence>
<sequence>MRYFHVAYATGLIAAAIAMPAHAGETILYGDEGAWIDVADLPSAEDGRGLPLRLMESQTRMEDGVVSSYGDIAFALDSTEALDAMGTISLEWLPDKGDLTVHRVELVRGDKVIDVLADGARFEVLRREEGLEKRILNGALTATMSIPGAQIGDVLRYSFTTTTDEQVLDDDMEYVNVVMAKPVPLAEGRMILSWPVDESVRWATTRVDAPVDETTRDGYRYVTIAVPVAEPAEIPADAPPRFRLPPQIRATTFDSYAQISADIAPFFATEGTIEPGSALAEKIAEIGAQTADKKERAALATQFVQDEVSYLLNGLNGGNYIPQSPAETWELRSGDCKAKSLLLLAMLRELGISAEAVLVQSQTGDALPEQLPTLTNFDHMIVRADIDGVPYWLDGTNGGLRATNMIEVPRFRYALPLREGGTDLQEMEMRPQAVPDQTVSIKIDQSAGVGLPAIYDVRIEITGATARQFQALSLIDDPAQKKDALYGTVSTILGDHQPVDMQLAFDSDSGIATVTAHGLVTSPWDTDAPRAELDVPYQVADSFGFEVDRARPDIADLPVSVPGPIYFRREIEWLLPEGETEFRLLGNPQIDEVIGGTRLSSQTELTAPVLQITEEVQSLAWEFPASDLPDVRRASLRLKRSLPRLRATSPVRRAWEYRGDASARLEPIERIYTQLVADADSDDTSALLNRFNFRFRTGDFEGALADIDAAIARDASADNYLSRGEIHYNLGDFDAALADHVAVADIDPDYTINSRRIELLALLGRADEAVALVDEFAYLFEDPKSEAQLRSYALGFAGQAQEGLDLLRDELSIEPEDAGLLNGACWHAGIFDLVTEGTLETCTRAVEEAQNSSGAIDSRALALYRMGRAEEALRDLDVALARSPGQHSSRYLRGVVKRSLGREAEAREDIESALHAAPGIASLYSLWGLPPK</sequence>
<dbReference type="Gene3D" id="3.10.620.30">
    <property type="match status" value="1"/>
</dbReference>
<dbReference type="Pfam" id="PF12969">
    <property type="entry name" value="DUF3857"/>
    <property type="match status" value="1"/>
</dbReference>
<dbReference type="SUPFAM" id="SSF48452">
    <property type="entry name" value="TPR-like"/>
    <property type="match status" value="1"/>
</dbReference>
<name>A0ABS7PGM3_9SPHN</name>
<comment type="caution">
    <text evidence="7">The sequence shown here is derived from an EMBL/GenBank/DDBJ whole genome shotgun (WGS) entry which is preliminary data.</text>
</comment>
<evidence type="ECO:0000313" key="7">
    <source>
        <dbReference type="EMBL" id="MBY8338214.1"/>
    </source>
</evidence>
<feature type="domain" description="DUF3857" evidence="6">
    <location>
        <begin position="73"/>
        <end position="219"/>
    </location>
</feature>
<feature type="domain" description="Transglutaminase-like" evidence="5">
    <location>
        <begin position="286"/>
        <end position="357"/>
    </location>
</feature>
<feature type="chain" id="PRO_5046701106" evidence="4">
    <location>
        <begin position="24"/>
        <end position="932"/>
    </location>
</feature>
<dbReference type="Pfam" id="PF01841">
    <property type="entry name" value="Transglut_core"/>
    <property type="match status" value="1"/>
</dbReference>
<protein>
    <submittedName>
        <fullName evidence="7">Tetratricopeptide repeat protein</fullName>
    </submittedName>
</protein>
<evidence type="ECO:0000256" key="4">
    <source>
        <dbReference type="SAM" id="SignalP"/>
    </source>
</evidence>
<dbReference type="InterPro" id="IPR024618">
    <property type="entry name" value="DUF3857"/>
</dbReference>
<dbReference type="Proteomes" id="UP000759298">
    <property type="component" value="Unassembled WGS sequence"/>
</dbReference>
<evidence type="ECO:0000256" key="3">
    <source>
        <dbReference type="PROSITE-ProRule" id="PRU00339"/>
    </source>
</evidence>
<gene>
    <name evidence="7" type="ORF">KYN89_14280</name>
</gene>
<dbReference type="SUPFAM" id="SSF54001">
    <property type="entry name" value="Cysteine proteinases"/>
    <property type="match status" value="1"/>
</dbReference>
<dbReference type="Gene3D" id="2.60.40.3140">
    <property type="match status" value="1"/>
</dbReference>
<dbReference type="InterPro" id="IPR002931">
    <property type="entry name" value="Transglutaminase-like"/>
</dbReference>
<evidence type="ECO:0000313" key="8">
    <source>
        <dbReference type="Proteomes" id="UP000759298"/>
    </source>
</evidence>
<dbReference type="EMBL" id="JAHWXP010000004">
    <property type="protein sequence ID" value="MBY8338214.1"/>
    <property type="molecule type" value="Genomic_DNA"/>
</dbReference>
<dbReference type="Pfam" id="PF13432">
    <property type="entry name" value="TPR_16"/>
    <property type="match status" value="2"/>
</dbReference>
<evidence type="ECO:0000256" key="1">
    <source>
        <dbReference type="ARBA" id="ARBA00022737"/>
    </source>
</evidence>
<dbReference type="Gene3D" id="1.25.40.10">
    <property type="entry name" value="Tetratricopeptide repeat domain"/>
    <property type="match status" value="2"/>
</dbReference>
<feature type="signal peptide" evidence="4">
    <location>
        <begin position="1"/>
        <end position="23"/>
    </location>
</feature>
<organism evidence="7 8">
    <name type="scientific">Alteriqipengyuania abyssalis</name>
    <dbReference type="NCBI Taxonomy" id="2860200"/>
    <lineage>
        <taxon>Bacteria</taxon>
        <taxon>Pseudomonadati</taxon>
        <taxon>Pseudomonadota</taxon>
        <taxon>Alphaproteobacteria</taxon>
        <taxon>Sphingomonadales</taxon>
        <taxon>Erythrobacteraceae</taxon>
        <taxon>Alteriqipengyuania</taxon>
    </lineage>
</organism>
<dbReference type="RefSeq" id="WP_222825709.1">
    <property type="nucleotide sequence ID" value="NZ_JAHWXP010000004.1"/>
</dbReference>
<dbReference type="InterPro" id="IPR011990">
    <property type="entry name" value="TPR-like_helical_dom_sf"/>
</dbReference>
<accession>A0ABS7PGM3</accession>
<dbReference type="SMART" id="SM00028">
    <property type="entry name" value="TPR"/>
    <property type="match status" value="4"/>
</dbReference>
<reference evidence="7 8" key="1">
    <citation type="submission" date="2021-07" db="EMBL/GenBank/DDBJ databases">
        <title>Alteriqipengyuania abyssalis NZ-12B nov, sp.nov isolated from deep sea sponge in pacific ocean.</title>
        <authorList>
            <person name="Tareen S."/>
            <person name="Wink J."/>
        </authorList>
    </citation>
    <scope>NUCLEOTIDE SEQUENCE [LARGE SCALE GENOMIC DNA]</scope>
    <source>
        <strain evidence="7 8">NZ-12B</strain>
    </source>
</reference>
<dbReference type="PANTHER" id="PTHR44858:SF1">
    <property type="entry name" value="UDP-N-ACETYLGLUCOSAMINE--PEPTIDE N-ACETYLGLUCOSAMINYLTRANSFERASE SPINDLY-RELATED"/>
    <property type="match status" value="1"/>
</dbReference>
<evidence type="ECO:0000256" key="2">
    <source>
        <dbReference type="ARBA" id="ARBA00022803"/>
    </source>
</evidence>